<evidence type="ECO:0000313" key="2">
    <source>
        <dbReference type="EMBL" id="KAH7289440.1"/>
    </source>
</evidence>
<dbReference type="Proteomes" id="UP000825935">
    <property type="component" value="Chromosome 30"/>
</dbReference>
<sequence length="455" mass="51537">MAKRLSASAATSLLDLPHSMILRIAEFLPCNDLPSLVCTCKELAAMASSIYGERHVLDMRSFGKISPALCAQVVRRFSSASLRSCYFKCDVFGQSESSLSLSLIEEIVGRFLDNYRCDEDLVSDLHTALATDNADWFPGAFPTPWTRPIDVLAHCFLLDSLLSCQPSLMELHLDIELGIFRLPRSKGYRKHWHLMYPFLALQSIQRYCPCMHRYTSTKSAYQSSTVDIRHVQMRFLENSKKLRYVSNMLELDVASLERYELLKAPLVLEKAAFLVSKCCGRVGDGVLAREKLRSFSRRFPHLKSAALAFSARGALLYAAALLRNLKNVTELLLKCDFNPGYPSFDIDEGPQMGGFFEGFLHLLPANVQKLNMLNIPEAELSLVLGASEAERVPTSLKHLRASFSWSSTEVRQEHIIMLIETFFDRLPSLRTLCIEIYFHQENQIFFKKLSRALPA</sequence>
<dbReference type="EMBL" id="CM035435">
    <property type="protein sequence ID" value="KAH7289440.1"/>
    <property type="molecule type" value="Genomic_DNA"/>
</dbReference>
<feature type="domain" description="F-box" evidence="1">
    <location>
        <begin position="10"/>
        <end position="59"/>
    </location>
</feature>
<evidence type="ECO:0000313" key="3">
    <source>
        <dbReference type="Proteomes" id="UP000825935"/>
    </source>
</evidence>
<protein>
    <recommendedName>
        <fullName evidence="1">F-box domain-containing protein</fullName>
    </recommendedName>
</protein>
<keyword evidence="3" id="KW-1185">Reference proteome</keyword>
<name>A0A8T2R0K7_CERRI</name>
<dbReference type="AlphaFoldDB" id="A0A8T2R0K7"/>
<dbReference type="OMA" id="CTCKELA"/>
<reference evidence="2" key="1">
    <citation type="submission" date="2021-08" db="EMBL/GenBank/DDBJ databases">
        <title>WGS assembly of Ceratopteris richardii.</title>
        <authorList>
            <person name="Marchant D.B."/>
            <person name="Chen G."/>
            <person name="Jenkins J."/>
            <person name="Shu S."/>
            <person name="Leebens-Mack J."/>
            <person name="Grimwood J."/>
            <person name="Schmutz J."/>
            <person name="Soltis P."/>
            <person name="Soltis D."/>
            <person name="Chen Z.-H."/>
        </authorList>
    </citation>
    <scope>NUCLEOTIDE SEQUENCE</scope>
    <source>
        <strain evidence="2">Whitten #5841</strain>
        <tissue evidence="2">Leaf</tissue>
    </source>
</reference>
<evidence type="ECO:0000259" key="1">
    <source>
        <dbReference type="PROSITE" id="PS50181"/>
    </source>
</evidence>
<organism evidence="2 3">
    <name type="scientific">Ceratopteris richardii</name>
    <name type="common">Triangle waterfern</name>
    <dbReference type="NCBI Taxonomy" id="49495"/>
    <lineage>
        <taxon>Eukaryota</taxon>
        <taxon>Viridiplantae</taxon>
        <taxon>Streptophyta</taxon>
        <taxon>Embryophyta</taxon>
        <taxon>Tracheophyta</taxon>
        <taxon>Polypodiopsida</taxon>
        <taxon>Polypodiidae</taxon>
        <taxon>Polypodiales</taxon>
        <taxon>Pteridineae</taxon>
        <taxon>Pteridaceae</taxon>
        <taxon>Parkerioideae</taxon>
        <taxon>Ceratopteris</taxon>
    </lineage>
</organism>
<dbReference type="OrthoDB" id="1899831at2759"/>
<accession>A0A8T2R0K7</accession>
<proteinExistence type="predicted"/>
<gene>
    <name evidence="2" type="ORF">KP509_30G001800</name>
</gene>
<dbReference type="PROSITE" id="PS50181">
    <property type="entry name" value="FBOX"/>
    <property type="match status" value="1"/>
</dbReference>
<dbReference type="SUPFAM" id="SSF81383">
    <property type="entry name" value="F-box domain"/>
    <property type="match status" value="1"/>
</dbReference>
<dbReference type="InterPro" id="IPR036047">
    <property type="entry name" value="F-box-like_dom_sf"/>
</dbReference>
<comment type="caution">
    <text evidence="2">The sequence shown here is derived from an EMBL/GenBank/DDBJ whole genome shotgun (WGS) entry which is preliminary data.</text>
</comment>
<dbReference type="Pfam" id="PF00646">
    <property type="entry name" value="F-box"/>
    <property type="match status" value="1"/>
</dbReference>
<dbReference type="InterPro" id="IPR001810">
    <property type="entry name" value="F-box_dom"/>
</dbReference>